<dbReference type="Proteomes" id="UP000826271">
    <property type="component" value="Unassembled WGS sequence"/>
</dbReference>
<dbReference type="EMBL" id="WHWC01000007">
    <property type="protein sequence ID" value="KAG8379909.1"/>
    <property type="molecule type" value="Genomic_DNA"/>
</dbReference>
<dbReference type="AlphaFoldDB" id="A0AAV6XID0"/>
<evidence type="ECO:0000313" key="3">
    <source>
        <dbReference type="EMBL" id="KAG8379909.1"/>
    </source>
</evidence>
<reference evidence="3" key="1">
    <citation type="submission" date="2019-10" db="EMBL/GenBank/DDBJ databases">
        <authorList>
            <person name="Zhang R."/>
            <person name="Pan Y."/>
            <person name="Wang J."/>
            <person name="Ma R."/>
            <person name="Yu S."/>
        </authorList>
    </citation>
    <scope>NUCLEOTIDE SEQUENCE</scope>
    <source>
        <strain evidence="3">LA-IB0</strain>
        <tissue evidence="3">Leaf</tissue>
    </source>
</reference>
<sequence>MAQQKTIQTITAITVLMLLYVGSATATCYGSCLEDCFHAGNERVSCLIKCLWKCIKVESSNKLNTCNQCARFDNDINKVDDCVKCDVSKCSRLSRGMAHAPVSTSPGKPSSGAPLET</sequence>
<organism evidence="3 4">
    <name type="scientific">Buddleja alternifolia</name>
    <dbReference type="NCBI Taxonomy" id="168488"/>
    <lineage>
        <taxon>Eukaryota</taxon>
        <taxon>Viridiplantae</taxon>
        <taxon>Streptophyta</taxon>
        <taxon>Embryophyta</taxon>
        <taxon>Tracheophyta</taxon>
        <taxon>Spermatophyta</taxon>
        <taxon>Magnoliopsida</taxon>
        <taxon>eudicotyledons</taxon>
        <taxon>Gunneridae</taxon>
        <taxon>Pentapetalae</taxon>
        <taxon>asterids</taxon>
        <taxon>lamiids</taxon>
        <taxon>Lamiales</taxon>
        <taxon>Scrophulariaceae</taxon>
        <taxon>Buddlejeae</taxon>
        <taxon>Buddleja</taxon>
    </lineage>
</organism>
<feature type="signal peptide" evidence="2">
    <location>
        <begin position="1"/>
        <end position="26"/>
    </location>
</feature>
<feature type="chain" id="PRO_5043585846" evidence="2">
    <location>
        <begin position="27"/>
        <end position="117"/>
    </location>
</feature>
<gene>
    <name evidence="3" type="ORF">BUALT_Bualt07G0138200</name>
</gene>
<keyword evidence="2" id="KW-0732">Signal</keyword>
<evidence type="ECO:0000313" key="4">
    <source>
        <dbReference type="Proteomes" id="UP000826271"/>
    </source>
</evidence>
<name>A0AAV6XID0_9LAMI</name>
<protein>
    <submittedName>
        <fullName evidence="3">Uncharacterized protein</fullName>
    </submittedName>
</protein>
<keyword evidence="4" id="KW-1185">Reference proteome</keyword>
<feature type="region of interest" description="Disordered" evidence="1">
    <location>
        <begin position="95"/>
        <end position="117"/>
    </location>
</feature>
<accession>A0AAV6XID0</accession>
<comment type="caution">
    <text evidence="3">The sequence shown here is derived from an EMBL/GenBank/DDBJ whole genome shotgun (WGS) entry which is preliminary data.</text>
</comment>
<evidence type="ECO:0000256" key="2">
    <source>
        <dbReference type="SAM" id="SignalP"/>
    </source>
</evidence>
<evidence type="ECO:0000256" key="1">
    <source>
        <dbReference type="SAM" id="MobiDB-lite"/>
    </source>
</evidence>
<proteinExistence type="predicted"/>